<organism evidence="2 3">
    <name type="scientific">Globodera pallida</name>
    <name type="common">Potato cyst nematode worm</name>
    <name type="synonym">Heterodera pallida</name>
    <dbReference type="NCBI Taxonomy" id="36090"/>
    <lineage>
        <taxon>Eukaryota</taxon>
        <taxon>Metazoa</taxon>
        <taxon>Ecdysozoa</taxon>
        <taxon>Nematoda</taxon>
        <taxon>Chromadorea</taxon>
        <taxon>Rhabditida</taxon>
        <taxon>Tylenchina</taxon>
        <taxon>Tylenchomorpha</taxon>
        <taxon>Tylenchoidea</taxon>
        <taxon>Heteroderidae</taxon>
        <taxon>Heteroderinae</taxon>
        <taxon>Globodera</taxon>
    </lineage>
</organism>
<reference evidence="3" key="3">
    <citation type="submission" date="2016-06" db="UniProtKB">
        <authorList>
            <consortium name="WormBaseParasite"/>
        </authorList>
    </citation>
    <scope>IDENTIFICATION</scope>
</reference>
<reference evidence="2" key="2">
    <citation type="submission" date="2014-05" db="EMBL/GenBank/DDBJ databases">
        <title>The genome and life-stage specific transcriptomes of Globodera pallida elucidate key aspects of plant parasitism by a cyst nematode.</title>
        <authorList>
            <person name="Cotton J.A."/>
            <person name="Lilley C.J."/>
            <person name="Jones L.M."/>
            <person name="Kikuchi T."/>
            <person name="Reid A.J."/>
            <person name="Thorpe P."/>
            <person name="Tsai I.J."/>
            <person name="Beasley H."/>
            <person name="Blok V."/>
            <person name="Cock P.J.A."/>
            <person name="Van den Akker S.E."/>
            <person name="Holroyd N."/>
            <person name="Hunt M."/>
            <person name="Mantelin S."/>
            <person name="Naghra H."/>
            <person name="Pain A."/>
            <person name="Palomares-Rius J.E."/>
            <person name="Zarowiecki M."/>
            <person name="Berriman M."/>
            <person name="Jones J.T."/>
            <person name="Urwin P.E."/>
        </authorList>
    </citation>
    <scope>NUCLEOTIDE SEQUENCE [LARGE SCALE GENOMIC DNA]</scope>
    <source>
        <strain evidence="2">Lindley</strain>
    </source>
</reference>
<keyword evidence="2" id="KW-1185">Reference proteome</keyword>
<sequence length="93" mass="9898">MSAKFVVSRGSLDGVHQPQSRKTSKGSLLHTLLLRNEVRSGANDSSPLVASSGADDRKQSDNSCDDFGINDNVGTMPPTSPFVVHTLQHSGFT</sequence>
<evidence type="ECO:0000313" key="2">
    <source>
        <dbReference type="Proteomes" id="UP000050741"/>
    </source>
</evidence>
<reference evidence="2" key="1">
    <citation type="submission" date="2013-12" db="EMBL/GenBank/DDBJ databases">
        <authorList>
            <person name="Aslett M."/>
        </authorList>
    </citation>
    <scope>NUCLEOTIDE SEQUENCE [LARGE SCALE GENOMIC DNA]</scope>
    <source>
        <strain evidence="2">Lindley</strain>
    </source>
</reference>
<name>A0A183BPS6_GLOPA</name>
<evidence type="ECO:0000313" key="3">
    <source>
        <dbReference type="WBParaSite" id="GPLIN_000261200"/>
    </source>
</evidence>
<proteinExistence type="predicted"/>
<feature type="region of interest" description="Disordered" evidence="1">
    <location>
        <begin position="40"/>
        <end position="81"/>
    </location>
</feature>
<dbReference type="WBParaSite" id="GPLIN_000261200">
    <property type="protein sequence ID" value="GPLIN_000261200"/>
    <property type="gene ID" value="GPLIN_000261200"/>
</dbReference>
<dbReference type="AlphaFoldDB" id="A0A183BPS6"/>
<protein>
    <submittedName>
        <fullName evidence="3">Uncharacterized protein</fullName>
    </submittedName>
</protein>
<dbReference type="Proteomes" id="UP000050741">
    <property type="component" value="Unassembled WGS sequence"/>
</dbReference>
<accession>A0A183BPS6</accession>
<evidence type="ECO:0000256" key="1">
    <source>
        <dbReference type="SAM" id="MobiDB-lite"/>
    </source>
</evidence>
<feature type="region of interest" description="Disordered" evidence="1">
    <location>
        <begin position="1"/>
        <end position="28"/>
    </location>
</feature>